<evidence type="ECO:0000313" key="2">
    <source>
        <dbReference type="EMBL" id="RTR07864.1"/>
    </source>
</evidence>
<dbReference type="AlphaFoldDB" id="A0A431V9B1"/>
<dbReference type="Pfam" id="PF13737">
    <property type="entry name" value="DDE_Tnp_1_5"/>
    <property type="match status" value="1"/>
</dbReference>
<name>A0A431V9B1_9PROT</name>
<dbReference type="Proteomes" id="UP000277007">
    <property type="component" value="Unassembled WGS sequence"/>
</dbReference>
<organism evidence="2 3">
    <name type="scientific">Azospirillum griseum</name>
    <dbReference type="NCBI Taxonomy" id="2496639"/>
    <lineage>
        <taxon>Bacteria</taxon>
        <taxon>Pseudomonadati</taxon>
        <taxon>Pseudomonadota</taxon>
        <taxon>Alphaproteobacteria</taxon>
        <taxon>Rhodospirillales</taxon>
        <taxon>Azospirillaceae</taxon>
        <taxon>Azospirillum</taxon>
    </lineage>
</organism>
<evidence type="ECO:0000313" key="3">
    <source>
        <dbReference type="Proteomes" id="UP000277007"/>
    </source>
</evidence>
<reference evidence="2 3" key="1">
    <citation type="submission" date="2018-12" db="EMBL/GenBank/DDBJ databases">
        <authorList>
            <person name="Yang Y."/>
        </authorList>
    </citation>
    <scope>NUCLEOTIDE SEQUENCE [LARGE SCALE GENOMIC DNA]</scope>
    <source>
        <strain evidence="2 3">L-25-5w-1</strain>
    </source>
</reference>
<feature type="domain" description="Transposase DDE" evidence="1">
    <location>
        <begin position="32"/>
        <end position="77"/>
    </location>
</feature>
<dbReference type="EMBL" id="RXMA01000199">
    <property type="protein sequence ID" value="RTR07864.1"/>
    <property type="molecule type" value="Genomic_DNA"/>
</dbReference>
<dbReference type="RefSeq" id="WP_174237375.1">
    <property type="nucleotide sequence ID" value="NZ_RXMA01000199.1"/>
</dbReference>
<sequence length="78" mass="8958">MPYKANESRRHKIPRARYRVENWAAYDAALRRRGDLTIWVTPEVITAWTPSATGRRGRPARYSDIAIEAGVMLRLAFG</sequence>
<keyword evidence="3" id="KW-1185">Reference proteome</keyword>
<protein>
    <submittedName>
        <fullName evidence="2">IS5/IS1182 family transposase</fullName>
    </submittedName>
</protein>
<dbReference type="InterPro" id="IPR025668">
    <property type="entry name" value="Tnp_DDE_dom"/>
</dbReference>
<comment type="caution">
    <text evidence="2">The sequence shown here is derived from an EMBL/GenBank/DDBJ whole genome shotgun (WGS) entry which is preliminary data.</text>
</comment>
<accession>A0A431V9B1</accession>
<feature type="non-terminal residue" evidence="2">
    <location>
        <position position="78"/>
    </location>
</feature>
<proteinExistence type="predicted"/>
<gene>
    <name evidence="2" type="ORF">EJ903_26765</name>
</gene>
<evidence type="ECO:0000259" key="1">
    <source>
        <dbReference type="Pfam" id="PF13737"/>
    </source>
</evidence>